<dbReference type="AlphaFoldDB" id="A0A8S1MWR2"/>
<protein>
    <submittedName>
        <fullName evidence="1">Uncharacterized protein</fullName>
    </submittedName>
</protein>
<dbReference type="EMBL" id="CAJJDN010000042">
    <property type="protein sequence ID" value="CAD8081415.1"/>
    <property type="molecule type" value="Genomic_DNA"/>
</dbReference>
<accession>A0A8S1MWR2</accession>
<evidence type="ECO:0000313" key="2">
    <source>
        <dbReference type="Proteomes" id="UP000692954"/>
    </source>
</evidence>
<keyword evidence="2" id="KW-1185">Reference proteome</keyword>
<gene>
    <name evidence="1" type="ORF">PSON_ATCC_30995.1.T0420012</name>
</gene>
<reference evidence="1" key="1">
    <citation type="submission" date="2021-01" db="EMBL/GenBank/DDBJ databases">
        <authorList>
            <consortium name="Genoscope - CEA"/>
            <person name="William W."/>
        </authorList>
    </citation>
    <scope>NUCLEOTIDE SEQUENCE</scope>
</reference>
<evidence type="ECO:0000313" key="1">
    <source>
        <dbReference type="EMBL" id="CAD8081415.1"/>
    </source>
</evidence>
<name>A0A8S1MWR2_9CILI</name>
<sequence>MYIKEQLNRINEEFSIFTFGFGKGHYAQIMTSISSLKHGSFYYVQDTSLLDQFLLMQLKV</sequence>
<dbReference type="OrthoDB" id="687730at2759"/>
<organism evidence="1 2">
    <name type="scientific">Paramecium sonneborni</name>
    <dbReference type="NCBI Taxonomy" id="65129"/>
    <lineage>
        <taxon>Eukaryota</taxon>
        <taxon>Sar</taxon>
        <taxon>Alveolata</taxon>
        <taxon>Ciliophora</taxon>
        <taxon>Intramacronucleata</taxon>
        <taxon>Oligohymenophorea</taxon>
        <taxon>Peniculida</taxon>
        <taxon>Parameciidae</taxon>
        <taxon>Paramecium</taxon>
    </lineage>
</organism>
<comment type="caution">
    <text evidence="1">The sequence shown here is derived from an EMBL/GenBank/DDBJ whole genome shotgun (WGS) entry which is preliminary data.</text>
</comment>
<proteinExistence type="predicted"/>
<dbReference type="Proteomes" id="UP000692954">
    <property type="component" value="Unassembled WGS sequence"/>
</dbReference>